<dbReference type="PANTHER" id="PTHR42894">
    <property type="entry name" value="N-(5'-PHOSPHORIBOSYL)ANTHRANILATE ISOMERASE"/>
    <property type="match status" value="1"/>
</dbReference>
<keyword evidence="12" id="KW-1185">Reference proteome</keyword>
<evidence type="ECO:0000259" key="10">
    <source>
        <dbReference type="Pfam" id="PF00697"/>
    </source>
</evidence>
<accession>A0A1X7MVT1</accession>
<dbReference type="InterPro" id="IPR011060">
    <property type="entry name" value="RibuloseP-bd_barrel"/>
</dbReference>
<dbReference type="UniPathway" id="UPA00035">
    <property type="reaction ID" value="UER00042"/>
</dbReference>
<reference evidence="11 12" key="1">
    <citation type="submission" date="2017-04" db="EMBL/GenBank/DDBJ databases">
        <authorList>
            <person name="Afonso C.L."/>
            <person name="Miller P.J."/>
            <person name="Scott M.A."/>
            <person name="Spackman E."/>
            <person name="Goraichik I."/>
            <person name="Dimitrov K.M."/>
            <person name="Suarez D.L."/>
            <person name="Swayne D.E."/>
        </authorList>
    </citation>
    <scope>NUCLEOTIDE SEQUENCE [LARGE SCALE GENOMIC DNA]</scope>
    <source>
        <strain evidence="11 12">B5P</strain>
    </source>
</reference>
<proteinExistence type="inferred from homology"/>
<dbReference type="GO" id="GO:0004640">
    <property type="term" value="F:phosphoribosylanthranilate isomerase activity"/>
    <property type="evidence" value="ECO:0007669"/>
    <property type="project" value="UniProtKB-UniRule"/>
</dbReference>
<comment type="similarity">
    <text evidence="9">Belongs to the TrpF family.</text>
</comment>
<dbReference type="NCBIfam" id="NF002295">
    <property type="entry name" value="PRK01222.1-1"/>
    <property type="match status" value="1"/>
</dbReference>
<feature type="domain" description="N-(5'phosphoribosyl) anthranilate isomerase (PRAI)" evidence="10">
    <location>
        <begin position="31"/>
        <end position="234"/>
    </location>
</feature>
<dbReference type="CDD" id="cd00405">
    <property type="entry name" value="PRAI"/>
    <property type="match status" value="1"/>
</dbReference>
<dbReference type="HAMAP" id="MF_00135">
    <property type="entry name" value="PRAI"/>
    <property type="match status" value="1"/>
</dbReference>
<evidence type="ECO:0000256" key="7">
    <source>
        <dbReference type="ARBA" id="ARBA00023141"/>
    </source>
</evidence>
<dbReference type="InterPro" id="IPR044643">
    <property type="entry name" value="TrpF_fam"/>
</dbReference>
<evidence type="ECO:0000256" key="1">
    <source>
        <dbReference type="ARBA" id="ARBA00001164"/>
    </source>
</evidence>
<evidence type="ECO:0000256" key="9">
    <source>
        <dbReference type="HAMAP-Rule" id="MF_00135"/>
    </source>
</evidence>
<evidence type="ECO:0000256" key="6">
    <source>
        <dbReference type="ARBA" id="ARBA00022822"/>
    </source>
</evidence>
<dbReference type="SUPFAM" id="SSF51366">
    <property type="entry name" value="Ribulose-phoshate binding barrel"/>
    <property type="match status" value="1"/>
</dbReference>
<evidence type="ECO:0000256" key="3">
    <source>
        <dbReference type="ARBA" id="ARBA00012572"/>
    </source>
</evidence>
<keyword evidence="6 9" id="KW-0822">Tryptophan biosynthesis</keyword>
<gene>
    <name evidence="9" type="primary">trpF</name>
    <name evidence="11" type="ORF">SAMN02982922_0812</name>
</gene>
<evidence type="ECO:0000313" key="11">
    <source>
        <dbReference type="EMBL" id="SMH28814.1"/>
    </source>
</evidence>
<dbReference type="EC" id="5.3.1.24" evidence="3 9"/>
<dbReference type="GO" id="GO:0000162">
    <property type="term" value="P:L-tryptophan biosynthetic process"/>
    <property type="evidence" value="ECO:0007669"/>
    <property type="project" value="UniProtKB-UniRule"/>
</dbReference>
<protein>
    <recommendedName>
        <fullName evidence="4 9">N-(5'-phosphoribosyl)anthranilate isomerase</fullName>
        <shortName evidence="9">PRAI</shortName>
        <ecNumber evidence="3 9">5.3.1.24</ecNumber>
    </recommendedName>
</protein>
<dbReference type="AlphaFoldDB" id="A0A1X7MVT1"/>
<dbReference type="Pfam" id="PF00697">
    <property type="entry name" value="PRAI"/>
    <property type="match status" value="1"/>
</dbReference>
<evidence type="ECO:0000256" key="4">
    <source>
        <dbReference type="ARBA" id="ARBA00022272"/>
    </source>
</evidence>
<dbReference type="EMBL" id="FXBL01000004">
    <property type="protein sequence ID" value="SMH28814.1"/>
    <property type="molecule type" value="Genomic_DNA"/>
</dbReference>
<dbReference type="Gene3D" id="3.20.20.70">
    <property type="entry name" value="Aldolase class I"/>
    <property type="match status" value="1"/>
</dbReference>
<sequence length="239" mass="25518">MRPPPQCREARVSLDSHRRSWHFAGIMPLDIKICGLSTPETIAAVLDGGASHVGFIFFPKSPRNVTPAQAALLRQAAIGRAKAVAVTVDASDDFLDAIVSQMKPDMLQLHGKETPERVTYVRERYNLPVMKALSVSEPADLLPIQGFVGVADRLLLDAKAPKGSELPGGNGVSFDWRLLAALDPGLDYMLSGGLNPDNVGDAIRIANPPGLDVSSGVESAPGVKDTGLIRDFFEAARKA</sequence>
<evidence type="ECO:0000256" key="8">
    <source>
        <dbReference type="ARBA" id="ARBA00023235"/>
    </source>
</evidence>
<organism evidence="11 12">
    <name type="scientific">Mesorhizobium australicum</name>
    <dbReference type="NCBI Taxonomy" id="536018"/>
    <lineage>
        <taxon>Bacteria</taxon>
        <taxon>Pseudomonadati</taxon>
        <taxon>Pseudomonadota</taxon>
        <taxon>Alphaproteobacteria</taxon>
        <taxon>Hyphomicrobiales</taxon>
        <taxon>Phyllobacteriaceae</taxon>
        <taxon>Mesorhizobium</taxon>
    </lineage>
</organism>
<keyword evidence="5 9" id="KW-0028">Amino-acid biosynthesis</keyword>
<name>A0A1X7MVT1_9HYPH</name>
<keyword evidence="7 9" id="KW-0057">Aromatic amino acid biosynthesis</keyword>
<dbReference type="Proteomes" id="UP000193083">
    <property type="component" value="Unassembled WGS sequence"/>
</dbReference>
<dbReference type="InterPro" id="IPR001240">
    <property type="entry name" value="PRAI_dom"/>
</dbReference>
<comment type="pathway">
    <text evidence="2 9">Amino-acid biosynthesis; L-tryptophan biosynthesis; L-tryptophan from chorismate: step 3/5.</text>
</comment>
<comment type="catalytic activity">
    <reaction evidence="1 9">
        <text>N-(5-phospho-beta-D-ribosyl)anthranilate = 1-(2-carboxyphenylamino)-1-deoxy-D-ribulose 5-phosphate</text>
        <dbReference type="Rhea" id="RHEA:21540"/>
        <dbReference type="ChEBI" id="CHEBI:18277"/>
        <dbReference type="ChEBI" id="CHEBI:58613"/>
        <dbReference type="EC" id="5.3.1.24"/>
    </reaction>
</comment>
<evidence type="ECO:0000256" key="2">
    <source>
        <dbReference type="ARBA" id="ARBA00004664"/>
    </source>
</evidence>
<keyword evidence="8 9" id="KW-0413">Isomerase</keyword>
<dbReference type="PANTHER" id="PTHR42894:SF1">
    <property type="entry name" value="N-(5'-PHOSPHORIBOSYL)ANTHRANILATE ISOMERASE"/>
    <property type="match status" value="1"/>
</dbReference>
<evidence type="ECO:0000256" key="5">
    <source>
        <dbReference type="ARBA" id="ARBA00022605"/>
    </source>
</evidence>
<dbReference type="InterPro" id="IPR013785">
    <property type="entry name" value="Aldolase_TIM"/>
</dbReference>
<evidence type="ECO:0000313" key="12">
    <source>
        <dbReference type="Proteomes" id="UP000193083"/>
    </source>
</evidence>